<evidence type="ECO:0000313" key="2">
    <source>
        <dbReference type="Proteomes" id="UP000660265"/>
    </source>
</evidence>
<gene>
    <name evidence="1" type="ORF">GCM10011583_11660</name>
</gene>
<organism evidence="1 2">
    <name type="scientific">Streptomyces camponoticapitis</name>
    <dbReference type="NCBI Taxonomy" id="1616125"/>
    <lineage>
        <taxon>Bacteria</taxon>
        <taxon>Bacillati</taxon>
        <taxon>Actinomycetota</taxon>
        <taxon>Actinomycetes</taxon>
        <taxon>Kitasatosporales</taxon>
        <taxon>Streptomycetaceae</taxon>
        <taxon>Streptomyces</taxon>
    </lineage>
</organism>
<dbReference type="EMBL" id="BMMV01000003">
    <property type="protein sequence ID" value="GGJ81860.1"/>
    <property type="molecule type" value="Genomic_DNA"/>
</dbReference>
<evidence type="ECO:0008006" key="3">
    <source>
        <dbReference type="Google" id="ProtNLM"/>
    </source>
</evidence>
<proteinExistence type="predicted"/>
<dbReference type="RefSeq" id="WP_189106207.1">
    <property type="nucleotide sequence ID" value="NZ_BMMV01000003.1"/>
</dbReference>
<evidence type="ECO:0000313" key="1">
    <source>
        <dbReference type="EMBL" id="GGJ81860.1"/>
    </source>
</evidence>
<comment type="caution">
    <text evidence="1">The sequence shown here is derived from an EMBL/GenBank/DDBJ whole genome shotgun (WGS) entry which is preliminary data.</text>
</comment>
<reference evidence="2" key="1">
    <citation type="journal article" date="2019" name="Int. J. Syst. Evol. Microbiol.">
        <title>The Global Catalogue of Microorganisms (GCM) 10K type strain sequencing project: providing services to taxonomists for standard genome sequencing and annotation.</title>
        <authorList>
            <consortium name="The Broad Institute Genomics Platform"/>
            <consortium name="The Broad Institute Genome Sequencing Center for Infectious Disease"/>
            <person name="Wu L."/>
            <person name="Ma J."/>
        </authorList>
    </citation>
    <scope>NUCLEOTIDE SEQUENCE [LARGE SCALE GENOMIC DNA]</scope>
    <source>
        <strain evidence="2">CGMCC 4.7275</strain>
    </source>
</reference>
<protein>
    <recommendedName>
        <fullName evidence="3">DNA binding protein</fullName>
    </recommendedName>
</protein>
<sequence length="276" mass="30644">MTTTDSTIRALTTVLTNWDSLRDLLDTRSPSVWPPADPAEYTAQLDQHDAAEVALTQEREHLVLREVGAPLRLHVLDTMRTVETALLQVADEIASEIQRAAITSSRPSSLDPVQFDIERLAAHDARDPARWRYNRGPRTATAAAQWLRARAHGEAGPCTPLTDDHWQLLNRVASNAARRIEQLLGAERRHDAMPRPCPWCKGPLILHHGGVDEAEFVTCDNGFDCAAPVQVVGGRRAWSTPQQLVQLYAALEAAERRARRAAAKKRQRDASRVGVN</sequence>
<keyword evidence="2" id="KW-1185">Reference proteome</keyword>
<dbReference type="Proteomes" id="UP000660265">
    <property type="component" value="Unassembled WGS sequence"/>
</dbReference>
<accession>A0ABQ2DZE9</accession>
<name>A0ABQ2DZE9_9ACTN</name>